<feature type="domain" description="SnoaL-like" evidence="1">
    <location>
        <begin position="9"/>
        <end position="60"/>
    </location>
</feature>
<name>A0ABZ2LVE9_9BACT</name>
<dbReference type="InterPro" id="IPR037401">
    <property type="entry name" value="SnoaL-like"/>
</dbReference>
<sequence length="86" mass="9770">MKVVYHNLVVGTVVIEGDGDEATAEWYWMVVFRKGVPGIVATGTYYDKLKKIEGAWKCVHSRHAVDANWPRKYFEDLMAEHAARSA</sequence>
<evidence type="ECO:0000313" key="2">
    <source>
        <dbReference type="EMBL" id="WXB14904.1"/>
    </source>
</evidence>
<dbReference type="Pfam" id="PF13577">
    <property type="entry name" value="SnoaL_4"/>
    <property type="match status" value="1"/>
</dbReference>
<organism evidence="2 3">
    <name type="scientific">Pendulispora albinea</name>
    <dbReference type="NCBI Taxonomy" id="2741071"/>
    <lineage>
        <taxon>Bacteria</taxon>
        <taxon>Pseudomonadati</taxon>
        <taxon>Myxococcota</taxon>
        <taxon>Myxococcia</taxon>
        <taxon>Myxococcales</taxon>
        <taxon>Sorangiineae</taxon>
        <taxon>Pendulisporaceae</taxon>
        <taxon>Pendulispora</taxon>
    </lineage>
</organism>
<dbReference type="SUPFAM" id="SSF54427">
    <property type="entry name" value="NTF2-like"/>
    <property type="match status" value="1"/>
</dbReference>
<proteinExistence type="predicted"/>
<protein>
    <submittedName>
        <fullName evidence="2">Nuclear transport factor 2 family protein</fullName>
    </submittedName>
</protein>
<reference evidence="2 3" key="1">
    <citation type="submission" date="2021-12" db="EMBL/GenBank/DDBJ databases">
        <title>Discovery of the Pendulisporaceae a myxobacterial family with distinct sporulation behavior and unique specialized metabolism.</title>
        <authorList>
            <person name="Garcia R."/>
            <person name="Popoff A."/>
            <person name="Bader C.D."/>
            <person name="Loehr J."/>
            <person name="Walesch S."/>
            <person name="Walt C."/>
            <person name="Boldt J."/>
            <person name="Bunk B."/>
            <person name="Haeckl F.J.F.P.J."/>
            <person name="Gunesch A.P."/>
            <person name="Birkelbach J."/>
            <person name="Nuebel U."/>
            <person name="Pietschmann T."/>
            <person name="Bach T."/>
            <person name="Mueller R."/>
        </authorList>
    </citation>
    <scope>NUCLEOTIDE SEQUENCE [LARGE SCALE GENOMIC DNA]</scope>
    <source>
        <strain evidence="2 3">MSr11954</strain>
    </source>
</reference>
<keyword evidence="3" id="KW-1185">Reference proteome</keyword>
<dbReference type="InterPro" id="IPR032710">
    <property type="entry name" value="NTF2-like_dom_sf"/>
</dbReference>
<evidence type="ECO:0000259" key="1">
    <source>
        <dbReference type="Pfam" id="PF13577"/>
    </source>
</evidence>
<dbReference type="RefSeq" id="WP_394824528.1">
    <property type="nucleotide sequence ID" value="NZ_CP089984.1"/>
</dbReference>
<dbReference type="EMBL" id="CP089984">
    <property type="protein sequence ID" value="WXB14904.1"/>
    <property type="molecule type" value="Genomic_DNA"/>
</dbReference>
<evidence type="ECO:0000313" key="3">
    <source>
        <dbReference type="Proteomes" id="UP001370348"/>
    </source>
</evidence>
<dbReference type="Proteomes" id="UP001370348">
    <property type="component" value="Chromosome"/>
</dbReference>
<accession>A0ABZ2LVE9</accession>
<dbReference type="Gene3D" id="3.10.450.50">
    <property type="match status" value="1"/>
</dbReference>
<gene>
    <name evidence="2" type="ORF">LZC94_44680</name>
</gene>